<reference evidence="1 2" key="1">
    <citation type="submission" date="2019-06" db="EMBL/GenBank/DDBJ databases">
        <title>Sequencing the genomes of 1000 actinobacteria strains.</title>
        <authorList>
            <person name="Klenk H.-P."/>
        </authorList>
    </citation>
    <scope>NUCLEOTIDE SEQUENCE [LARGE SCALE GENOMIC DNA]</scope>
    <source>
        <strain evidence="1 2">DSM 41695</strain>
    </source>
</reference>
<protein>
    <submittedName>
        <fullName evidence="1">Methane monooxygenase PmoA-like</fullName>
    </submittedName>
</protein>
<comment type="caution">
    <text evidence="1">The sequence shown here is derived from an EMBL/GenBank/DDBJ whole genome shotgun (WGS) entry which is preliminary data.</text>
</comment>
<dbReference type="Proteomes" id="UP000316603">
    <property type="component" value="Unassembled WGS sequence"/>
</dbReference>
<dbReference type="EMBL" id="VIWV01000001">
    <property type="protein sequence ID" value="TWF88357.1"/>
    <property type="molecule type" value="Genomic_DNA"/>
</dbReference>
<organism evidence="1 2">
    <name type="scientific">Streptomyces capillispiralis</name>
    <dbReference type="NCBI Taxonomy" id="68182"/>
    <lineage>
        <taxon>Bacteria</taxon>
        <taxon>Bacillati</taxon>
        <taxon>Actinomycetota</taxon>
        <taxon>Actinomycetes</taxon>
        <taxon>Kitasatosporales</taxon>
        <taxon>Streptomycetaceae</taxon>
        <taxon>Streptomyces</taxon>
    </lineage>
</organism>
<keyword evidence="1" id="KW-0503">Monooxygenase</keyword>
<accession>A0A561TMH4</accession>
<sequence>MTGNDSVVLRVAGRPVGRYVTRPELPARLSPRPYLHPVTTLAGTAVTELSPADHAHHLGVGVAVPDVEGFNFWGGRTYVRDRGPTELDNHGSQRHTAYQLRDPDGFVEELRWVAAPGELLRERRTVAATELTGTAWALDLTFSLTNITSAPLSLGSPATNGRPGAAYGGFFWRARKEDTAPDVFTADAEGEGAVHGRPADWLALAGSTWTLVFAGVTAPTRRDPWFVRTAEYPGVGSSLAHGARLPVPPGETVVRRVVTVVADGRLGRDEAAALVRKAVSA</sequence>
<name>A0A561TMH4_9ACTN</name>
<dbReference type="Pfam" id="PF14100">
    <property type="entry name" value="DUF6807"/>
    <property type="match status" value="1"/>
</dbReference>
<evidence type="ECO:0000313" key="1">
    <source>
        <dbReference type="EMBL" id="TWF88357.1"/>
    </source>
</evidence>
<evidence type="ECO:0000313" key="2">
    <source>
        <dbReference type="Proteomes" id="UP000316603"/>
    </source>
</evidence>
<dbReference type="AlphaFoldDB" id="A0A561TMH4"/>
<gene>
    <name evidence="1" type="ORF">FHX78_115378</name>
</gene>
<proteinExistence type="predicted"/>
<keyword evidence="2" id="KW-1185">Reference proteome</keyword>
<dbReference type="InterPro" id="IPR029475">
    <property type="entry name" value="DUF6807"/>
</dbReference>
<dbReference type="OrthoDB" id="242375at2"/>
<dbReference type="RefSeq" id="WP_145870015.1">
    <property type="nucleotide sequence ID" value="NZ_BNCE01000014.1"/>
</dbReference>
<dbReference type="GO" id="GO:0004497">
    <property type="term" value="F:monooxygenase activity"/>
    <property type="evidence" value="ECO:0007669"/>
    <property type="project" value="UniProtKB-KW"/>
</dbReference>
<keyword evidence="1" id="KW-0560">Oxidoreductase</keyword>